<dbReference type="InterPro" id="IPR043504">
    <property type="entry name" value="Peptidase_S1_PA_chymotrypsin"/>
</dbReference>
<keyword evidence="2 6" id="KW-0645">Protease</keyword>
<proteinExistence type="inferred from homology"/>
<organism evidence="9 10">
    <name type="scientific">Antarctobacter heliothermus</name>
    <dbReference type="NCBI Taxonomy" id="74033"/>
    <lineage>
        <taxon>Bacteria</taxon>
        <taxon>Pseudomonadati</taxon>
        <taxon>Pseudomonadota</taxon>
        <taxon>Alphaproteobacteria</taxon>
        <taxon>Rhodobacterales</taxon>
        <taxon>Roseobacteraceae</taxon>
        <taxon>Antarctobacter</taxon>
    </lineage>
</organism>
<sequence>MRTSAILASLIASLGLSTVASTPARAQDFVGFDRTSFGSVVLSRNQSAAGGSDITLELAVGDYNNEPILNYSENSVFSKLGLAVGRLDILTDTGVYPCTAFIVDKKHILTNNHCVPGILENERAGATRIDSVLFVAGYRQPGVDQGTRRFTVVPTPVETSKELDYSVLEVIGDPSAEFGMLDLAAITPQDNDPYWVIGHPMGEAQRISREKCRANAPALSNKQLLHTCDTLPGNSGSPVIDASLQKVVGLHHAGSNRDAVNYAIPMGDILAQSKVLKAAFVPGAVDPTPPTTPPVPEPIDTGETAPPPDAKDETALKLCDALYDEAKAFSECFAYEAYLQVCGDHPYAILAKSYVARLCTTPDPVEVTPPPPAPPEEVVDTTPLLWWCKSSGLNATERTICGDRYLAGLDEEMERAYKSPARAVSSTQQSAWRTGTRDRCGANTDCISRVLIDRITYLKTPEKVVTPPPPVQTYTMYVTGTDHLNVRSGPGTHNGVINRIDFGDKVTVLGENDGWNNIRLSNGQNGWVSNRYLASNKPKEQPVAQCTATVVNLNRYSSHTRNNGSGFLNIRSQASTRGRILSETYLGDTVQVLNQSGNWAQIRCLSGQCKNPFRGSGGVTGWASKKYLSIRCR</sequence>
<dbReference type="PANTHER" id="PTHR36234">
    <property type="entry name" value="LYSYL ENDOPEPTIDASE"/>
    <property type="match status" value="1"/>
</dbReference>
<dbReference type="EMBL" id="CP022540">
    <property type="protein sequence ID" value="ASP19053.1"/>
    <property type="molecule type" value="Genomic_DNA"/>
</dbReference>
<evidence type="ECO:0000259" key="8">
    <source>
        <dbReference type="PROSITE" id="PS51781"/>
    </source>
</evidence>
<dbReference type="InterPro" id="IPR009003">
    <property type="entry name" value="Peptidase_S1_PA"/>
</dbReference>
<dbReference type="PRINTS" id="PR00839">
    <property type="entry name" value="V8PROTEASE"/>
</dbReference>
<dbReference type="Gene3D" id="2.30.30.40">
    <property type="entry name" value="SH3 Domains"/>
    <property type="match status" value="2"/>
</dbReference>
<dbReference type="InterPro" id="IPR003646">
    <property type="entry name" value="SH3-like_bac-type"/>
</dbReference>
<gene>
    <name evidence="9" type="primary">iap</name>
    <name evidence="9" type="ORF">ANTHELSMS3_00329</name>
</gene>
<dbReference type="Proteomes" id="UP000203589">
    <property type="component" value="Chromosome"/>
</dbReference>
<feature type="chain" id="PRO_5011822865" description="Serine protease" evidence="6">
    <location>
        <begin position="27"/>
        <end position="633"/>
    </location>
</feature>
<dbReference type="Pfam" id="PF08239">
    <property type="entry name" value="SH3_3"/>
    <property type="match status" value="2"/>
</dbReference>
<dbReference type="PANTHER" id="PTHR36234:SF5">
    <property type="entry name" value="LYSYL ENDOPEPTIDASE"/>
    <property type="match status" value="1"/>
</dbReference>
<feature type="domain" description="SH3b" evidence="8">
    <location>
        <begin position="473"/>
        <end position="537"/>
    </location>
</feature>
<dbReference type="KEGG" id="aht:ANTHELSMS3_00329"/>
<dbReference type="AlphaFoldDB" id="A0A222DYQ9"/>
<feature type="region of interest" description="Disordered" evidence="7">
    <location>
        <begin position="284"/>
        <end position="311"/>
    </location>
</feature>
<dbReference type="GO" id="GO:0006508">
    <property type="term" value="P:proteolysis"/>
    <property type="evidence" value="ECO:0007669"/>
    <property type="project" value="UniProtKB-KW"/>
</dbReference>
<evidence type="ECO:0000256" key="7">
    <source>
        <dbReference type="SAM" id="MobiDB-lite"/>
    </source>
</evidence>
<dbReference type="SMART" id="SM00287">
    <property type="entry name" value="SH3b"/>
    <property type="match status" value="2"/>
</dbReference>
<evidence type="ECO:0000256" key="3">
    <source>
        <dbReference type="ARBA" id="ARBA00022729"/>
    </source>
</evidence>
<evidence type="ECO:0000313" key="9">
    <source>
        <dbReference type="EMBL" id="ASP19053.1"/>
    </source>
</evidence>
<keyword evidence="5 6" id="KW-0720">Serine protease</keyword>
<dbReference type="EC" id="3.4.21.-" evidence="6"/>
<dbReference type="SUPFAM" id="SSF50494">
    <property type="entry name" value="Trypsin-like serine proteases"/>
    <property type="match status" value="1"/>
</dbReference>
<keyword evidence="3 6" id="KW-0732">Signal</keyword>
<dbReference type="GO" id="GO:0008236">
    <property type="term" value="F:serine-type peptidase activity"/>
    <property type="evidence" value="ECO:0007669"/>
    <property type="project" value="UniProtKB-KW"/>
</dbReference>
<dbReference type="PROSITE" id="PS51781">
    <property type="entry name" value="SH3B"/>
    <property type="match status" value="1"/>
</dbReference>
<evidence type="ECO:0000313" key="10">
    <source>
        <dbReference type="Proteomes" id="UP000203589"/>
    </source>
</evidence>
<keyword evidence="4 6" id="KW-0378">Hydrolase</keyword>
<dbReference type="InterPro" id="IPR008256">
    <property type="entry name" value="Peptidase_S1B"/>
</dbReference>
<dbReference type="OrthoDB" id="122332at2"/>
<accession>A0A222DYQ9</accession>
<feature type="compositionally biased region" description="Pro residues" evidence="7">
    <location>
        <begin position="287"/>
        <end position="297"/>
    </location>
</feature>
<evidence type="ECO:0000256" key="6">
    <source>
        <dbReference type="RuleBase" id="RU004296"/>
    </source>
</evidence>
<evidence type="ECO:0000256" key="1">
    <source>
        <dbReference type="ARBA" id="ARBA00008764"/>
    </source>
</evidence>
<evidence type="ECO:0000256" key="2">
    <source>
        <dbReference type="ARBA" id="ARBA00022670"/>
    </source>
</evidence>
<feature type="signal peptide" evidence="6">
    <location>
        <begin position="1"/>
        <end position="26"/>
    </location>
</feature>
<comment type="similarity">
    <text evidence="1 6">Belongs to the peptidase S1B family.</text>
</comment>
<evidence type="ECO:0000256" key="5">
    <source>
        <dbReference type="ARBA" id="ARBA00022825"/>
    </source>
</evidence>
<keyword evidence="10" id="KW-1185">Reference proteome</keyword>
<evidence type="ECO:0000256" key="4">
    <source>
        <dbReference type="ARBA" id="ARBA00022801"/>
    </source>
</evidence>
<protein>
    <recommendedName>
        <fullName evidence="6">Serine protease</fullName>
        <ecNumber evidence="6">3.4.21.-</ecNumber>
    </recommendedName>
</protein>
<reference evidence="9 10" key="1">
    <citation type="submission" date="2017-07" db="EMBL/GenBank/DDBJ databases">
        <title>Genome Sequence of Antarctobacter heliothermus Strain SMS3 Isolated from a culture of the Diatom Skeletonema marinoi.</title>
        <authorList>
            <person name="Topel M."/>
            <person name="Pinder M.I.M."/>
            <person name="Johansson O.N."/>
            <person name="Kourtchenko O."/>
            <person name="Godhe A."/>
            <person name="Clarke A.K."/>
        </authorList>
    </citation>
    <scope>NUCLEOTIDE SEQUENCE [LARGE SCALE GENOMIC DNA]</scope>
    <source>
        <strain evidence="9 10">SMS3</strain>
    </source>
</reference>
<dbReference type="RefSeq" id="WP_094033358.1">
    <property type="nucleotide sequence ID" value="NZ_CP022540.1"/>
</dbReference>
<name>A0A222DYQ9_9RHOB</name>
<dbReference type="Gene3D" id="2.40.10.10">
    <property type="entry name" value="Trypsin-like serine proteases"/>
    <property type="match status" value="2"/>
</dbReference>
<dbReference type="Pfam" id="PF13365">
    <property type="entry name" value="Trypsin_2"/>
    <property type="match status" value="1"/>
</dbReference>